<dbReference type="SUPFAM" id="SSF101941">
    <property type="entry name" value="NAC domain"/>
    <property type="match status" value="1"/>
</dbReference>
<organism evidence="6 7">
    <name type="scientific">Spinacia oleracea</name>
    <name type="common">Spinach</name>
    <dbReference type="NCBI Taxonomy" id="3562"/>
    <lineage>
        <taxon>Eukaryota</taxon>
        <taxon>Viridiplantae</taxon>
        <taxon>Streptophyta</taxon>
        <taxon>Embryophyta</taxon>
        <taxon>Tracheophyta</taxon>
        <taxon>Spermatophyta</taxon>
        <taxon>Magnoliopsida</taxon>
        <taxon>eudicotyledons</taxon>
        <taxon>Gunneridae</taxon>
        <taxon>Pentapetalae</taxon>
        <taxon>Caryophyllales</taxon>
        <taxon>Chenopodiaceae</taxon>
        <taxon>Chenopodioideae</taxon>
        <taxon>Anserineae</taxon>
        <taxon>Spinacia</taxon>
    </lineage>
</organism>
<dbReference type="GeneID" id="110780488"/>
<dbReference type="PANTHER" id="PTHR31719:SF130">
    <property type="entry name" value="NAC DOMAIN-CONTAINING PROTEIN 18"/>
    <property type="match status" value="1"/>
</dbReference>
<gene>
    <name evidence="7" type="primary">LOC110780488</name>
</gene>
<dbReference type="InterPro" id="IPR036093">
    <property type="entry name" value="NAC_dom_sf"/>
</dbReference>
<dbReference type="InterPro" id="IPR003441">
    <property type="entry name" value="NAC-dom"/>
</dbReference>
<evidence type="ECO:0000256" key="1">
    <source>
        <dbReference type="ARBA" id="ARBA00023015"/>
    </source>
</evidence>
<dbReference type="Proteomes" id="UP000813463">
    <property type="component" value="Chromosome 4"/>
</dbReference>
<dbReference type="PROSITE" id="PS51005">
    <property type="entry name" value="NAC"/>
    <property type="match status" value="1"/>
</dbReference>
<sequence>MYSVIVVDVTRSVVGVGHVVDRSVVGVGLVVDRSVVGVLVDLVFNKLAPGLRFHPTNEELLVWYLKRKIREQPLGCEAIADIDFYAYEPWELPHMSPIDYGKNAWFFFVQRGGVRNRLTPSGGQWKISGTAINVFNLGTMVGEIKSLSFKWRGEHTLWRMKEYHLTDNDLGEEQGSYVISKVYSKGPWIEHQFREEEWAAIFNPPQAAPNAQNVINQEIENTNNAGPAQDVELNYMDMEDQDFVNNVLASFMNYGCL</sequence>
<protein>
    <submittedName>
        <fullName evidence="7">NAC domain-containing protein 13-like</fullName>
    </submittedName>
</protein>
<reference evidence="6" key="1">
    <citation type="journal article" date="2021" name="Nat. Commun.">
        <title>Genomic analyses provide insights into spinach domestication and the genetic basis of agronomic traits.</title>
        <authorList>
            <person name="Cai X."/>
            <person name="Sun X."/>
            <person name="Xu C."/>
            <person name="Sun H."/>
            <person name="Wang X."/>
            <person name="Ge C."/>
            <person name="Zhang Z."/>
            <person name="Wang Q."/>
            <person name="Fei Z."/>
            <person name="Jiao C."/>
            <person name="Wang Q."/>
        </authorList>
    </citation>
    <scope>NUCLEOTIDE SEQUENCE [LARGE SCALE GENOMIC DNA]</scope>
    <source>
        <strain evidence="6">cv. Varoflay</strain>
    </source>
</reference>
<evidence type="ECO:0000259" key="5">
    <source>
        <dbReference type="PROSITE" id="PS51005"/>
    </source>
</evidence>
<keyword evidence="3" id="KW-0804">Transcription</keyword>
<evidence type="ECO:0000313" key="6">
    <source>
        <dbReference type="Proteomes" id="UP000813463"/>
    </source>
</evidence>
<keyword evidence="6" id="KW-1185">Reference proteome</keyword>
<evidence type="ECO:0000313" key="7">
    <source>
        <dbReference type="RefSeq" id="XP_056698684.1"/>
    </source>
</evidence>
<name>A0ABM3RST8_SPIOL</name>
<evidence type="ECO:0000256" key="3">
    <source>
        <dbReference type="ARBA" id="ARBA00023163"/>
    </source>
</evidence>
<dbReference type="Gene3D" id="2.170.150.80">
    <property type="entry name" value="NAC domain"/>
    <property type="match status" value="1"/>
</dbReference>
<feature type="domain" description="NAC" evidence="5">
    <location>
        <begin position="47"/>
        <end position="185"/>
    </location>
</feature>
<reference evidence="7" key="2">
    <citation type="submission" date="2025-08" db="UniProtKB">
        <authorList>
            <consortium name="RefSeq"/>
        </authorList>
    </citation>
    <scope>IDENTIFICATION</scope>
    <source>
        <tissue evidence="7">Leaf</tissue>
    </source>
</reference>
<evidence type="ECO:0000256" key="4">
    <source>
        <dbReference type="ARBA" id="ARBA00023242"/>
    </source>
</evidence>
<proteinExistence type="predicted"/>
<evidence type="ECO:0000256" key="2">
    <source>
        <dbReference type="ARBA" id="ARBA00023125"/>
    </source>
</evidence>
<dbReference type="PANTHER" id="PTHR31719">
    <property type="entry name" value="NAC TRANSCRIPTION FACTOR 56"/>
    <property type="match status" value="1"/>
</dbReference>
<keyword evidence="1" id="KW-0805">Transcription regulation</keyword>
<dbReference type="Pfam" id="PF02365">
    <property type="entry name" value="NAM"/>
    <property type="match status" value="1"/>
</dbReference>
<keyword evidence="4" id="KW-0539">Nucleus</keyword>
<accession>A0ABM3RST8</accession>
<dbReference type="RefSeq" id="XP_056698684.1">
    <property type="nucleotide sequence ID" value="XM_056842706.1"/>
</dbReference>
<keyword evidence="2" id="KW-0238">DNA-binding</keyword>